<comment type="catalytic activity">
    <reaction evidence="5">
        <text>N-terminal L-alanyl-[ribosomal protein bS18] + acetyl-CoA = N-terminal N(alpha)-acetyl-L-alanyl-[ribosomal protein bS18] + CoA + H(+)</text>
        <dbReference type="Rhea" id="RHEA:43756"/>
        <dbReference type="Rhea" id="RHEA-COMP:10676"/>
        <dbReference type="Rhea" id="RHEA-COMP:10677"/>
        <dbReference type="ChEBI" id="CHEBI:15378"/>
        <dbReference type="ChEBI" id="CHEBI:57287"/>
        <dbReference type="ChEBI" id="CHEBI:57288"/>
        <dbReference type="ChEBI" id="CHEBI:64718"/>
        <dbReference type="ChEBI" id="CHEBI:83683"/>
        <dbReference type="EC" id="2.3.1.266"/>
    </reaction>
</comment>
<dbReference type="GO" id="GO:0005737">
    <property type="term" value="C:cytoplasm"/>
    <property type="evidence" value="ECO:0007669"/>
    <property type="project" value="UniProtKB-SubCell"/>
</dbReference>
<dbReference type="CDD" id="cd04301">
    <property type="entry name" value="NAT_SF"/>
    <property type="match status" value="1"/>
</dbReference>
<dbReference type="OrthoDB" id="9796919at2"/>
<evidence type="ECO:0000313" key="7">
    <source>
        <dbReference type="EMBL" id="BAU57171.1"/>
    </source>
</evidence>
<dbReference type="InterPro" id="IPR050680">
    <property type="entry name" value="YpeA/RimI_acetyltransf"/>
</dbReference>
<sequence>MAGPETDSRGTLSAAAESPDLAAAAGPGTSSAAGGIATAAGGVTRPMTEADLEAVLSIERHAYRYPWSEMIFRDCLRVGYGCFVHEVDQIVGHLVVSCAAGEAHILNICIAPPWQRQGIAHHLLNVAVERAQLLAAQMLFLEVRPSNVPACRLYQQFGFNEVGRRPGYYPAPHGREDALIMAREVAF</sequence>
<dbReference type="RefSeq" id="WP_096407870.1">
    <property type="nucleotide sequence ID" value="NZ_AP017372.2"/>
</dbReference>
<keyword evidence="3 5" id="KW-0808">Transferase</keyword>
<keyword evidence="4 5" id="KW-0012">Acyltransferase</keyword>
<dbReference type="HAMAP" id="MF_02210">
    <property type="entry name" value="RimI"/>
    <property type="match status" value="1"/>
</dbReference>
<evidence type="ECO:0000256" key="2">
    <source>
        <dbReference type="ARBA" id="ARBA00022490"/>
    </source>
</evidence>
<name>A0A0X8X7T8_HALHR</name>
<evidence type="ECO:0000259" key="6">
    <source>
        <dbReference type="PROSITE" id="PS51186"/>
    </source>
</evidence>
<evidence type="ECO:0000256" key="5">
    <source>
        <dbReference type="HAMAP-Rule" id="MF_02210"/>
    </source>
</evidence>
<dbReference type="AlphaFoldDB" id="A0A0X8X7T8"/>
<dbReference type="Pfam" id="PF00583">
    <property type="entry name" value="Acetyltransf_1"/>
    <property type="match status" value="1"/>
</dbReference>
<dbReference type="SUPFAM" id="SSF55729">
    <property type="entry name" value="Acyl-CoA N-acyltransferases (Nat)"/>
    <property type="match status" value="1"/>
</dbReference>
<feature type="active site" description="Proton acceptor" evidence="5">
    <location>
        <position position="142"/>
    </location>
</feature>
<feature type="domain" description="N-acetyltransferase" evidence="6">
    <location>
        <begin position="42"/>
        <end position="186"/>
    </location>
</feature>
<comment type="subcellular location">
    <subcellularLocation>
        <location evidence="5">Cytoplasm</location>
    </subcellularLocation>
</comment>
<comment type="caution">
    <text evidence="5">Lacks conserved residue(s) required for the propagation of feature annotation.</text>
</comment>
<dbReference type="InterPro" id="IPR000182">
    <property type="entry name" value="GNAT_dom"/>
</dbReference>
<evidence type="ECO:0000256" key="3">
    <source>
        <dbReference type="ARBA" id="ARBA00022679"/>
    </source>
</evidence>
<dbReference type="EC" id="2.3.1.266" evidence="5"/>
<reference evidence="7" key="1">
    <citation type="submission" date="2016-02" db="EMBL/GenBank/DDBJ databases">
        <title>Halorhodospira halochloris DSM-1059 complete genome, version 2.</title>
        <authorList>
            <person name="Tsukatani Y."/>
        </authorList>
    </citation>
    <scope>NUCLEOTIDE SEQUENCE</scope>
    <source>
        <strain evidence="7">DSM 1059</strain>
    </source>
</reference>
<dbReference type="PANTHER" id="PTHR43420:SF51">
    <property type="entry name" value="PEPTIDYL-LYSINE N-ACETYLTRANSFERASE YIAC"/>
    <property type="match status" value="1"/>
</dbReference>
<evidence type="ECO:0000313" key="8">
    <source>
        <dbReference type="Proteomes" id="UP000218890"/>
    </source>
</evidence>
<feature type="binding site" evidence="5">
    <location>
        <position position="147"/>
    </location>
    <ligand>
        <name>acetyl-CoA</name>
        <dbReference type="ChEBI" id="CHEBI:57288"/>
    </ligand>
</feature>
<comment type="similarity">
    <text evidence="1 5">Belongs to the acetyltransferase family. RimI subfamily.</text>
</comment>
<dbReference type="InterPro" id="IPR006464">
    <property type="entry name" value="AcTrfase_RimI/Ard1"/>
</dbReference>
<dbReference type="KEGG" id="hhk:HH1059_04880"/>
<protein>
    <recommendedName>
        <fullName evidence="5">[Ribosomal protein bS18]-alanine N-acetyltransferase</fullName>
        <ecNumber evidence="5">2.3.1.266</ecNumber>
    </recommendedName>
</protein>
<dbReference type="InterPro" id="IPR016181">
    <property type="entry name" value="Acyl_CoA_acyltransferase"/>
</dbReference>
<evidence type="ECO:0000256" key="1">
    <source>
        <dbReference type="ARBA" id="ARBA00005395"/>
    </source>
</evidence>
<feature type="active site" description="Proton donor" evidence="5">
    <location>
        <position position="154"/>
    </location>
</feature>
<dbReference type="PROSITE" id="PS51186">
    <property type="entry name" value="GNAT"/>
    <property type="match status" value="1"/>
</dbReference>
<organism evidence="7 8">
    <name type="scientific">Halorhodospira halochloris</name>
    <name type="common">Ectothiorhodospira halochloris</name>
    <dbReference type="NCBI Taxonomy" id="1052"/>
    <lineage>
        <taxon>Bacteria</taxon>
        <taxon>Pseudomonadati</taxon>
        <taxon>Pseudomonadota</taxon>
        <taxon>Gammaproteobacteria</taxon>
        <taxon>Chromatiales</taxon>
        <taxon>Ectothiorhodospiraceae</taxon>
        <taxon>Halorhodospira</taxon>
    </lineage>
</organism>
<dbReference type="PANTHER" id="PTHR43420">
    <property type="entry name" value="ACETYLTRANSFERASE"/>
    <property type="match status" value="1"/>
</dbReference>
<keyword evidence="8" id="KW-1185">Reference proteome</keyword>
<dbReference type="InterPro" id="IPR043690">
    <property type="entry name" value="RimI"/>
</dbReference>
<comment type="function">
    <text evidence="5">Acetylates the N-terminal alanine of ribosomal protein bS18.</text>
</comment>
<dbReference type="Gene3D" id="3.40.630.30">
    <property type="match status" value="1"/>
</dbReference>
<proteinExistence type="inferred from homology"/>
<gene>
    <name evidence="5 7" type="primary">rimI</name>
    <name evidence="7" type="ORF">HH1059_04880</name>
</gene>
<dbReference type="Proteomes" id="UP000218890">
    <property type="component" value="Chromosome"/>
</dbReference>
<accession>A0A0X8X7T8</accession>
<dbReference type="NCBIfam" id="TIGR01575">
    <property type="entry name" value="rimI"/>
    <property type="match status" value="1"/>
</dbReference>
<dbReference type="EMBL" id="AP017372">
    <property type="protein sequence ID" value="BAU57171.1"/>
    <property type="molecule type" value="Genomic_DNA"/>
</dbReference>
<dbReference type="GO" id="GO:0008999">
    <property type="term" value="F:protein-N-terminal-alanine acetyltransferase activity"/>
    <property type="evidence" value="ECO:0007669"/>
    <property type="project" value="UniProtKB-UniRule"/>
</dbReference>
<keyword evidence="2 5" id="KW-0963">Cytoplasm</keyword>
<evidence type="ECO:0000256" key="4">
    <source>
        <dbReference type="ARBA" id="ARBA00023315"/>
    </source>
</evidence>